<sequence length="519" mass="56791">MTITLTPPPTMPVIPAIPTAAAASVFPAAGPARTAGAEGSIGKRCTCKDPETGKRLNSSCPKLRRPGGGWHPSHGVWGIQLELPTLPGRGRRLLRRSGFDKREDGLAVLDQARALLDLAGDDLDVAFQIGDLLHALQRGDALPDRDEVAARVRAGVPATIPTSTAEYLRDWLPGRRGLSPKTVRGYSDDINKYLIPYLGDIPLQKLRIGHIEAMFRALDDRNTAIAIARASGDPAVRATVKGVRPRGASSMQRLYATLRVALNHAVDRKKLIPANPAIGIELPAGDRPKPRVWSPKAIEHWKATGERPGPVMVWQPEQAGQFLDYAERHDIVLYTLFLLIMHRGLRRGEACGLRDREVDLDAGYLTVVQQITTVGHTPIVRQVKSRAGDRIVPLGPKTTGPLRDYVAMRDRWQQVSGPGWPKTGLFFVKPDGQAWHPQTISRRFEDLVARAGLPPVRLHDLRHLAATYLRHGGADMKEVQETLGHATFAMTSDTYTSVLLEMRTTTADAAADLIPRTAA</sequence>
<reference evidence="7" key="1">
    <citation type="submission" date="2021-01" db="EMBL/GenBank/DDBJ databases">
        <title>Whole genome shotgun sequence of Actinoplanes capillaceus NBRC 16408.</title>
        <authorList>
            <person name="Komaki H."/>
            <person name="Tamura T."/>
        </authorList>
    </citation>
    <scope>NUCLEOTIDE SEQUENCE [LARGE SCALE GENOMIC DNA]</scope>
    <source>
        <strain evidence="7">NBRC 16408</strain>
    </source>
</reference>
<evidence type="ECO:0000259" key="5">
    <source>
        <dbReference type="PROSITE" id="PS51898"/>
    </source>
</evidence>
<dbReference type="Gene3D" id="1.10.443.10">
    <property type="entry name" value="Intergrase catalytic core"/>
    <property type="match status" value="1"/>
</dbReference>
<organism evidence="7">
    <name type="scientific">Actinoplanes campanulatus</name>
    <dbReference type="NCBI Taxonomy" id="113559"/>
    <lineage>
        <taxon>Bacteria</taxon>
        <taxon>Bacillati</taxon>
        <taxon>Actinomycetota</taxon>
        <taxon>Actinomycetes</taxon>
        <taxon>Micromonosporales</taxon>
        <taxon>Micromonosporaceae</taxon>
        <taxon>Actinoplanes</taxon>
    </lineage>
</organism>
<keyword evidence="2 4" id="KW-0238">DNA-binding</keyword>
<evidence type="ECO:0000256" key="2">
    <source>
        <dbReference type="ARBA" id="ARBA00023125"/>
    </source>
</evidence>
<feature type="domain" description="Tyr recombinase" evidence="5">
    <location>
        <begin position="309"/>
        <end position="508"/>
    </location>
</feature>
<dbReference type="PROSITE" id="PS51898">
    <property type="entry name" value="TYR_RECOMBINASE"/>
    <property type="match status" value="1"/>
</dbReference>
<dbReference type="PANTHER" id="PTHR30349">
    <property type="entry name" value="PHAGE INTEGRASE-RELATED"/>
    <property type="match status" value="1"/>
</dbReference>
<evidence type="ECO:0000256" key="4">
    <source>
        <dbReference type="PROSITE-ProRule" id="PRU01248"/>
    </source>
</evidence>
<evidence type="ECO:0000313" key="7">
    <source>
        <dbReference type="EMBL" id="GID51439.1"/>
    </source>
</evidence>
<evidence type="ECO:0000256" key="1">
    <source>
        <dbReference type="ARBA" id="ARBA00022908"/>
    </source>
</evidence>
<dbReference type="EMBL" id="BOMF01000182">
    <property type="protein sequence ID" value="GID51439.1"/>
    <property type="molecule type" value="Genomic_DNA"/>
</dbReference>
<dbReference type="InterPro" id="IPR011010">
    <property type="entry name" value="DNA_brk_join_enz"/>
</dbReference>
<dbReference type="CDD" id="cd01189">
    <property type="entry name" value="INT_ICEBs1_C_like"/>
    <property type="match status" value="1"/>
</dbReference>
<dbReference type="InterPro" id="IPR010998">
    <property type="entry name" value="Integrase_recombinase_N"/>
</dbReference>
<dbReference type="InterPro" id="IPR002104">
    <property type="entry name" value="Integrase_catalytic"/>
</dbReference>
<dbReference type="InterPro" id="IPR050090">
    <property type="entry name" value="Tyrosine_recombinase_XerCD"/>
</dbReference>
<feature type="domain" description="Core-binding (CB)" evidence="6">
    <location>
        <begin position="158"/>
        <end position="266"/>
    </location>
</feature>
<dbReference type="InterPro" id="IPR013762">
    <property type="entry name" value="Integrase-like_cat_sf"/>
</dbReference>
<dbReference type="Gene3D" id="1.10.150.130">
    <property type="match status" value="1"/>
</dbReference>
<dbReference type="SUPFAM" id="SSF56349">
    <property type="entry name" value="DNA breaking-rejoining enzymes"/>
    <property type="match status" value="1"/>
</dbReference>
<dbReference type="InterPro" id="IPR004107">
    <property type="entry name" value="Integrase_SAM-like_N"/>
</dbReference>
<dbReference type="RefSeq" id="WP_239141870.1">
    <property type="nucleotide sequence ID" value="NZ_BAAAGQ010000060.1"/>
</dbReference>
<name>A0ABQ3WYS5_9ACTN</name>
<evidence type="ECO:0000256" key="3">
    <source>
        <dbReference type="ARBA" id="ARBA00023172"/>
    </source>
</evidence>
<dbReference type="Pfam" id="PF00589">
    <property type="entry name" value="Phage_integrase"/>
    <property type="match status" value="1"/>
</dbReference>
<protein>
    <submittedName>
        <fullName evidence="7">Site-specific integrase</fullName>
    </submittedName>
</protein>
<keyword evidence="3" id="KW-0233">DNA recombination</keyword>
<keyword evidence="1" id="KW-0229">DNA integration</keyword>
<evidence type="ECO:0000259" key="6">
    <source>
        <dbReference type="PROSITE" id="PS51900"/>
    </source>
</evidence>
<dbReference type="Pfam" id="PF14659">
    <property type="entry name" value="Phage_int_SAM_3"/>
    <property type="match status" value="1"/>
</dbReference>
<dbReference type="PANTHER" id="PTHR30349:SF91">
    <property type="entry name" value="INTA PROTEIN"/>
    <property type="match status" value="1"/>
</dbReference>
<comment type="caution">
    <text evidence="7">The sequence shown here is derived from an EMBL/GenBank/DDBJ whole genome shotgun (WGS) entry which is preliminary data.</text>
</comment>
<proteinExistence type="predicted"/>
<dbReference type="InterPro" id="IPR044068">
    <property type="entry name" value="CB"/>
</dbReference>
<dbReference type="PROSITE" id="PS51900">
    <property type="entry name" value="CB"/>
    <property type="match status" value="1"/>
</dbReference>
<gene>
    <name evidence="7" type="ORF">Aca07nite_87140</name>
</gene>
<accession>A0ABQ3WYS5</accession>